<dbReference type="Gene3D" id="1.10.357.10">
    <property type="entry name" value="Tetracycline Repressor, domain 2"/>
    <property type="match status" value="1"/>
</dbReference>
<feature type="DNA-binding region" description="H-T-H motif" evidence="4">
    <location>
        <begin position="26"/>
        <end position="45"/>
    </location>
</feature>
<dbReference type="PRINTS" id="PR00455">
    <property type="entry name" value="HTHTETR"/>
</dbReference>
<evidence type="ECO:0000256" key="1">
    <source>
        <dbReference type="ARBA" id="ARBA00023015"/>
    </source>
</evidence>
<protein>
    <submittedName>
        <fullName evidence="6">TetR/AcrR family transcriptional regulator</fullName>
    </submittedName>
</protein>
<keyword evidence="2 4" id="KW-0238">DNA-binding</keyword>
<dbReference type="PROSITE" id="PS50977">
    <property type="entry name" value="HTH_TETR_2"/>
    <property type="match status" value="1"/>
</dbReference>
<dbReference type="GO" id="GO:0000976">
    <property type="term" value="F:transcription cis-regulatory region binding"/>
    <property type="evidence" value="ECO:0007669"/>
    <property type="project" value="TreeGrafter"/>
</dbReference>
<dbReference type="InterPro" id="IPR009057">
    <property type="entry name" value="Homeodomain-like_sf"/>
</dbReference>
<proteinExistence type="predicted"/>
<sequence length="179" mass="18822">MASDARERILAALRHLLSTGGLPAVTLEAVAAQAGVSKGGLLYHFPSKSHLLLGLLEQVKDKVIADMDQQSAAVGGAQAYLQYSIPTEDEGFFTSLIAAVRTGTGPDAGADPETEDRAARLLVEIFTAWEAPMRAEIDDPVQAELIKLVGNGIYLSAIAGLPLPDSGLLAAVFDRVLAR</sequence>
<dbReference type="AlphaFoldDB" id="A0A4U6QDU5"/>
<reference evidence="6 7" key="1">
    <citation type="submission" date="2019-05" db="EMBL/GenBank/DDBJ databases">
        <title>Nakamurella sp. N5BH11, whole genome shotgun sequence.</title>
        <authorList>
            <person name="Tuo L."/>
        </authorList>
    </citation>
    <scope>NUCLEOTIDE SEQUENCE [LARGE SCALE GENOMIC DNA]</scope>
    <source>
        <strain evidence="6 7">N5BH11</strain>
    </source>
</reference>
<dbReference type="InterPro" id="IPR050109">
    <property type="entry name" value="HTH-type_TetR-like_transc_reg"/>
</dbReference>
<dbReference type="Proteomes" id="UP000306985">
    <property type="component" value="Unassembled WGS sequence"/>
</dbReference>
<evidence type="ECO:0000313" key="7">
    <source>
        <dbReference type="Proteomes" id="UP000306985"/>
    </source>
</evidence>
<dbReference type="SUPFAM" id="SSF46689">
    <property type="entry name" value="Homeodomain-like"/>
    <property type="match status" value="1"/>
</dbReference>
<keyword evidence="7" id="KW-1185">Reference proteome</keyword>
<comment type="caution">
    <text evidence="6">The sequence shown here is derived from an EMBL/GenBank/DDBJ whole genome shotgun (WGS) entry which is preliminary data.</text>
</comment>
<evidence type="ECO:0000256" key="2">
    <source>
        <dbReference type="ARBA" id="ARBA00023125"/>
    </source>
</evidence>
<dbReference type="GO" id="GO:0003700">
    <property type="term" value="F:DNA-binding transcription factor activity"/>
    <property type="evidence" value="ECO:0007669"/>
    <property type="project" value="TreeGrafter"/>
</dbReference>
<organism evidence="6 7">
    <name type="scientific">Nakamurella flava</name>
    <dbReference type="NCBI Taxonomy" id="2576308"/>
    <lineage>
        <taxon>Bacteria</taxon>
        <taxon>Bacillati</taxon>
        <taxon>Actinomycetota</taxon>
        <taxon>Actinomycetes</taxon>
        <taxon>Nakamurellales</taxon>
        <taxon>Nakamurellaceae</taxon>
        <taxon>Nakamurella</taxon>
    </lineage>
</organism>
<evidence type="ECO:0000256" key="4">
    <source>
        <dbReference type="PROSITE-ProRule" id="PRU00335"/>
    </source>
</evidence>
<name>A0A4U6QDU5_9ACTN</name>
<evidence type="ECO:0000313" key="6">
    <source>
        <dbReference type="EMBL" id="TKV58387.1"/>
    </source>
</evidence>
<dbReference type="EMBL" id="SZZH01000003">
    <property type="protein sequence ID" value="TKV58387.1"/>
    <property type="molecule type" value="Genomic_DNA"/>
</dbReference>
<dbReference type="InterPro" id="IPR001647">
    <property type="entry name" value="HTH_TetR"/>
</dbReference>
<dbReference type="RefSeq" id="WP_137450050.1">
    <property type="nucleotide sequence ID" value="NZ_SZZH01000003.1"/>
</dbReference>
<accession>A0A4U6QDU5</accession>
<dbReference type="PANTHER" id="PTHR30055">
    <property type="entry name" value="HTH-TYPE TRANSCRIPTIONAL REGULATOR RUTR"/>
    <property type="match status" value="1"/>
</dbReference>
<keyword evidence="1" id="KW-0805">Transcription regulation</keyword>
<dbReference type="Pfam" id="PF00440">
    <property type="entry name" value="TetR_N"/>
    <property type="match status" value="1"/>
</dbReference>
<dbReference type="OrthoDB" id="9806334at2"/>
<dbReference type="InterPro" id="IPR041479">
    <property type="entry name" value="TetR_CgmR_C"/>
</dbReference>
<gene>
    <name evidence="6" type="ORF">FDO65_12505</name>
</gene>
<feature type="domain" description="HTH tetR-type" evidence="5">
    <location>
        <begin position="3"/>
        <end position="63"/>
    </location>
</feature>
<keyword evidence="3" id="KW-0804">Transcription</keyword>
<dbReference type="Pfam" id="PF17937">
    <property type="entry name" value="TetR_C_28"/>
    <property type="match status" value="1"/>
</dbReference>
<evidence type="ECO:0000256" key="3">
    <source>
        <dbReference type="ARBA" id="ARBA00023163"/>
    </source>
</evidence>
<dbReference type="PANTHER" id="PTHR30055:SF234">
    <property type="entry name" value="HTH-TYPE TRANSCRIPTIONAL REGULATOR BETI"/>
    <property type="match status" value="1"/>
</dbReference>
<evidence type="ECO:0000259" key="5">
    <source>
        <dbReference type="PROSITE" id="PS50977"/>
    </source>
</evidence>